<sequence>MDGLKNRVYTLDLLRFAAAFAVVLYHYTARPDGAFDLFSTVSRFGYLGVPVFFMISGFVIALSANGRSAYQFCVSRFARLYPALWVGLIFTVTTVYLLTGNRTDLWTMFANATLLNDYIGQPDIDGVYWTLHAELKFYACVFLLVATGLFKHFKLWLSAWLALTAAHMVTGQPWFMGWFISPSWSPFFITGVSIYLIQDQGANRFNVGVLAGALILATIRAFSSAESFISSPSHTESAIAASVILLFAATLLAIAVGKLDMPHASWVVTAGAMTYPLYLIHNRAGKAIIDSLPVPEWLGVTLAIVFMLAVAFGIYRFIERPTGNWIRQFGFSLPERISMRARTEREPD</sequence>
<feature type="transmembrane region" description="Helical" evidence="1">
    <location>
        <begin position="126"/>
        <end position="146"/>
    </location>
</feature>
<keyword evidence="1" id="KW-0812">Transmembrane</keyword>
<feature type="transmembrane region" description="Helical" evidence="1">
    <location>
        <begin position="44"/>
        <end position="65"/>
    </location>
</feature>
<accession>A0A5B0VK14</accession>
<feature type="domain" description="Acyltransferase 3" evidence="2">
    <location>
        <begin position="9"/>
        <end position="316"/>
    </location>
</feature>
<feature type="transmembrane region" description="Helical" evidence="1">
    <location>
        <begin position="237"/>
        <end position="257"/>
    </location>
</feature>
<feature type="transmembrane region" description="Helical" evidence="1">
    <location>
        <begin position="12"/>
        <end position="29"/>
    </location>
</feature>
<feature type="transmembrane region" description="Helical" evidence="1">
    <location>
        <begin position="77"/>
        <end position="98"/>
    </location>
</feature>
<organism evidence="3 4">
    <name type="scientific">Marinobacter salinexigens</name>
    <dbReference type="NCBI Taxonomy" id="2919747"/>
    <lineage>
        <taxon>Bacteria</taxon>
        <taxon>Pseudomonadati</taxon>
        <taxon>Pseudomonadota</taxon>
        <taxon>Gammaproteobacteria</taxon>
        <taxon>Pseudomonadales</taxon>
        <taxon>Marinobacteraceae</taxon>
        <taxon>Marinobacter</taxon>
    </lineage>
</organism>
<gene>
    <name evidence="3" type="ORF">FWJ25_06550</name>
</gene>
<feature type="transmembrane region" description="Helical" evidence="1">
    <location>
        <begin position="153"/>
        <end position="169"/>
    </location>
</feature>
<proteinExistence type="predicted"/>
<reference evidence="3 4" key="1">
    <citation type="submission" date="2019-08" db="EMBL/GenBank/DDBJ databases">
        <title>Marinobacter ZYF650 sp. nov., a marine bacterium isolated from seawater of the Mariana trench.</title>
        <authorList>
            <person name="Ahmad W."/>
        </authorList>
    </citation>
    <scope>NUCLEOTIDE SEQUENCE [LARGE SCALE GENOMIC DNA]</scope>
    <source>
        <strain evidence="3 4">ZYF650</strain>
    </source>
</reference>
<feature type="transmembrane region" description="Helical" evidence="1">
    <location>
        <begin position="204"/>
        <end position="225"/>
    </location>
</feature>
<name>A0A5B0VK14_9GAMM</name>
<protein>
    <submittedName>
        <fullName evidence="3">Acyltransferase</fullName>
    </submittedName>
</protein>
<keyword evidence="1" id="KW-0472">Membrane</keyword>
<feature type="transmembrane region" description="Helical" evidence="1">
    <location>
        <begin position="297"/>
        <end position="318"/>
    </location>
</feature>
<feature type="transmembrane region" description="Helical" evidence="1">
    <location>
        <begin position="175"/>
        <end position="197"/>
    </location>
</feature>
<keyword evidence="3" id="KW-0808">Transferase</keyword>
<feature type="transmembrane region" description="Helical" evidence="1">
    <location>
        <begin position="264"/>
        <end position="281"/>
    </location>
</feature>
<dbReference type="PANTHER" id="PTHR23028">
    <property type="entry name" value="ACETYLTRANSFERASE"/>
    <property type="match status" value="1"/>
</dbReference>
<dbReference type="RefSeq" id="WP_149599448.1">
    <property type="nucleotide sequence ID" value="NZ_VTUU01000002.1"/>
</dbReference>
<comment type="caution">
    <text evidence="3">The sequence shown here is derived from an EMBL/GenBank/DDBJ whole genome shotgun (WGS) entry which is preliminary data.</text>
</comment>
<dbReference type="Proteomes" id="UP000323161">
    <property type="component" value="Unassembled WGS sequence"/>
</dbReference>
<keyword evidence="3" id="KW-0012">Acyltransferase</keyword>
<evidence type="ECO:0000313" key="4">
    <source>
        <dbReference type="Proteomes" id="UP000323161"/>
    </source>
</evidence>
<dbReference type="Pfam" id="PF01757">
    <property type="entry name" value="Acyl_transf_3"/>
    <property type="match status" value="1"/>
</dbReference>
<evidence type="ECO:0000313" key="3">
    <source>
        <dbReference type="EMBL" id="KAA1175027.1"/>
    </source>
</evidence>
<dbReference type="InterPro" id="IPR050879">
    <property type="entry name" value="Acyltransferase_3"/>
</dbReference>
<dbReference type="PANTHER" id="PTHR23028:SF53">
    <property type="entry name" value="ACYL_TRANSF_3 DOMAIN-CONTAINING PROTEIN"/>
    <property type="match status" value="1"/>
</dbReference>
<keyword evidence="4" id="KW-1185">Reference proteome</keyword>
<dbReference type="GO" id="GO:0009103">
    <property type="term" value="P:lipopolysaccharide biosynthetic process"/>
    <property type="evidence" value="ECO:0007669"/>
    <property type="project" value="TreeGrafter"/>
</dbReference>
<evidence type="ECO:0000256" key="1">
    <source>
        <dbReference type="SAM" id="Phobius"/>
    </source>
</evidence>
<dbReference type="GO" id="GO:0016020">
    <property type="term" value="C:membrane"/>
    <property type="evidence" value="ECO:0007669"/>
    <property type="project" value="TreeGrafter"/>
</dbReference>
<dbReference type="AlphaFoldDB" id="A0A5B0VK14"/>
<dbReference type="GO" id="GO:0016747">
    <property type="term" value="F:acyltransferase activity, transferring groups other than amino-acyl groups"/>
    <property type="evidence" value="ECO:0007669"/>
    <property type="project" value="InterPro"/>
</dbReference>
<keyword evidence="1" id="KW-1133">Transmembrane helix</keyword>
<evidence type="ECO:0000259" key="2">
    <source>
        <dbReference type="Pfam" id="PF01757"/>
    </source>
</evidence>
<dbReference type="InterPro" id="IPR002656">
    <property type="entry name" value="Acyl_transf_3_dom"/>
</dbReference>
<dbReference type="EMBL" id="VTUU01000002">
    <property type="protein sequence ID" value="KAA1175027.1"/>
    <property type="molecule type" value="Genomic_DNA"/>
</dbReference>